<accession>A0AA38CDM8</accession>
<sequence length="148" mass="17265">MKKALGVMKYHSDFSSPSTMEIQHVDSTWDEHQECNLLGLEEQFTHDDTFPTLDVELSFDNPRLVMNVETSSDSSNTVCDNHKVWDPGEVLRHETIVLSNNKLDFQLAEIFNSASHLEEVTSMHRRSLDEKHRNNREALHHHDKDYFQ</sequence>
<protein>
    <submittedName>
        <fullName evidence="2">Uncharacterized protein</fullName>
    </submittedName>
</protein>
<gene>
    <name evidence="2" type="ORF">KI387_040496</name>
</gene>
<name>A0AA38CDM8_TAXCH</name>
<keyword evidence="3" id="KW-1185">Reference proteome</keyword>
<feature type="non-terminal residue" evidence="2">
    <location>
        <position position="148"/>
    </location>
</feature>
<evidence type="ECO:0000256" key="1">
    <source>
        <dbReference type="SAM" id="MobiDB-lite"/>
    </source>
</evidence>
<dbReference type="Proteomes" id="UP000824469">
    <property type="component" value="Unassembled WGS sequence"/>
</dbReference>
<dbReference type="EMBL" id="JAHRHJ020000233">
    <property type="protein sequence ID" value="KAH9294303.1"/>
    <property type="molecule type" value="Genomic_DNA"/>
</dbReference>
<proteinExistence type="predicted"/>
<organism evidence="2 3">
    <name type="scientific">Taxus chinensis</name>
    <name type="common">Chinese yew</name>
    <name type="synonym">Taxus wallichiana var. chinensis</name>
    <dbReference type="NCBI Taxonomy" id="29808"/>
    <lineage>
        <taxon>Eukaryota</taxon>
        <taxon>Viridiplantae</taxon>
        <taxon>Streptophyta</taxon>
        <taxon>Embryophyta</taxon>
        <taxon>Tracheophyta</taxon>
        <taxon>Spermatophyta</taxon>
        <taxon>Pinopsida</taxon>
        <taxon>Pinidae</taxon>
        <taxon>Conifers II</taxon>
        <taxon>Cupressales</taxon>
        <taxon>Taxaceae</taxon>
        <taxon>Taxus</taxon>
    </lineage>
</organism>
<comment type="caution">
    <text evidence="2">The sequence shown here is derived from an EMBL/GenBank/DDBJ whole genome shotgun (WGS) entry which is preliminary data.</text>
</comment>
<evidence type="ECO:0000313" key="2">
    <source>
        <dbReference type="EMBL" id="KAH9294303.1"/>
    </source>
</evidence>
<evidence type="ECO:0000313" key="3">
    <source>
        <dbReference type="Proteomes" id="UP000824469"/>
    </source>
</evidence>
<reference evidence="2 3" key="1">
    <citation type="journal article" date="2021" name="Nat. Plants">
        <title>The Taxus genome provides insights into paclitaxel biosynthesis.</title>
        <authorList>
            <person name="Xiong X."/>
            <person name="Gou J."/>
            <person name="Liao Q."/>
            <person name="Li Y."/>
            <person name="Zhou Q."/>
            <person name="Bi G."/>
            <person name="Li C."/>
            <person name="Du R."/>
            <person name="Wang X."/>
            <person name="Sun T."/>
            <person name="Guo L."/>
            <person name="Liang H."/>
            <person name="Lu P."/>
            <person name="Wu Y."/>
            <person name="Zhang Z."/>
            <person name="Ro D.K."/>
            <person name="Shang Y."/>
            <person name="Huang S."/>
            <person name="Yan J."/>
        </authorList>
    </citation>
    <scope>NUCLEOTIDE SEQUENCE [LARGE SCALE GENOMIC DNA]</scope>
    <source>
        <strain evidence="2">Ta-2019</strain>
    </source>
</reference>
<dbReference type="AlphaFoldDB" id="A0AA38CDM8"/>
<feature type="region of interest" description="Disordered" evidence="1">
    <location>
        <begin position="125"/>
        <end position="148"/>
    </location>
</feature>